<evidence type="ECO:0000259" key="11">
    <source>
        <dbReference type="PROSITE" id="PS50004"/>
    </source>
</evidence>
<dbReference type="GO" id="GO:0005509">
    <property type="term" value="F:calcium ion binding"/>
    <property type="evidence" value="ECO:0007669"/>
    <property type="project" value="InterPro"/>
</dbReference>
<keyword evidence="10" id="KW-0472">Membrane</keyword>
<dbReference type="InterPro" id="IPR041847">
    <property type="entry name" value="C2_cPLA2"/>
</dbReference>
<evidence type="ECO:0000256" key="8">
    <source>
        <dbReference type="ARBA" id="ARBA00022963"/>
    </source>
</evidence>
<dbReference type="GO" id="GO:0005737">
    <property type="term" value="C:cytoplasm"/>
    <property type="evidence" value="ECO:0007669"/>
    <property type="project" value="UniProtKB-SubCell"/>
</dbReference>
<dbReference type="CDD" id="cd04036">
    <property type="entry name" value="C2_cPLA2"/>
    <property type="match status" value="1"/>
</dbReference>
<dbReference type="GO" id="GO:0004623">
    <property type="term" value="F:phospholipase A2 activity"/>
    <property type="evidence" value="ECO:0007669"/>
    <property type="project" value="UniProtKB-EC"/>
</dbReference>
<feature type="transmembrane region" description="Helical" evidence="10">
    <location>
        <begin position="303"/>
        <end position="323"/>
    </location>
</feature>
<keyword evidence="5" id="KW-0479">Metal-binding</keyword>
<evidence type="ECO:0000256" key="9">
    <source>
        <dbReference type="ARBA" id="ARBA00023098"/>
    </source>
</evidence>
<reference evidence="12" key="2">
    <citation type="submission" date="2025-09" db="UniProtKB">
        <authorList>
            <consortium name="Ensembl"/>
        </authorList>
    </citation>
    <scope>IDENTIFICATION</scope>
</reference>
<dbReference type="GeneTree" id="ENSGT01030000234606"/>
<name>A0A8C4Y269_9SAUR</name>
<evidence type="ECO:0000256" key="1">
    <source>
        <dbReference type="ARBA" id="ARBA00004496"/>
    </source>
</evidence>
<protein>
    <recommendedName>
        <fullName evidence="3">phospholipase A2</fullName>
        <ecNumber evidence="3">3.1.1.4</ecNumber>
    </recommendedName>
</protein>
<evidence type="ECO:0000256" key="7">
    <source>
        <dbReference type="ARBA" id="ARBA00022837"/>
    </source>
</evidence>
<dbReference type="InterPro" id="IPR035892">
    <property type="entry name" value="C2_domain_sf"/>
</dbReference>
<evidence type="ECO:0000313" key="12">
    <source>
        <dbReference type="Ensembl" id="ENSGEVP00005014018.1"/>
    </source>
</evidence>
<dbReference type="SMART" id="SM00239">
    <property type="entry name" value="C2"/>
    <property type="match status" value="1"/>
</dbReference>
<feature type="domain" description="C2" evidence="11">
    <location>
        <begin position="16"/>
        <end position="134"/>
    </location>
</feature>
<dbReference type="OrthoDB" id="270970at2759"/>
<keyword evidence="8" id="KW-0442">Lipid degradation</keyword>
<dbReference type="Proteomes" id="UP000694390">
    <property type="component" value="Unassembled WGS sequence"/>
</dbReference>
<proteinExistence type="inferred from homology"/>
<keyword evidence="10" id="KW-1133">Transmembrane helix</keyword>
<feature type="transmembrane region" description="Helical" evidence="10">
    <location>
        <begin position="6"/>
        <end position="25"/>
    </location>
</feature>
<evidence type="ECO:0000256" key="3">
    <source>
        <dbReference type="ARBA" id="ARBA00013278"/>
    </source>
</evidence>
<evidence type="ECO:0000313" key="13">
    <source>
        <dbReference type="Proteomes" id="UP000694390"/>
    </source>
</evidence>
<comment type="similarity">
    <text evidence="2">Belongs to the MCTP family.</text>
</comment>
<dbReference type="PANTHER" id="PTHR45911">
    <property type="entry name" value="C2 DOMAIN-CONTAINING PROTEIN"/>
    <property type="match status" value="1"/>
</dbReference>
<keyword evidence="9" id="KW-0443">Lipid metabolism</keyword>
<evidence type="ECO:0000256" key="4">
    <source>
        <dbReference type="ARBA" id="ARBA00022490"/>
    </source>
</evidence>
<dbReference type="SUPFAM" id="SSF49562">
    <property type="entry name" value="C2 domain (Calcium/lipid-binding domain, CaLB)"/>
    <property type="match status" value="1"/>
</dbReference>
<feature type="transmembrane region" description="Helical" evidence="10">
    <location>
        <begin position="256"/>
        <end position="283"/>
    </location>
</feature>
<dbReference type="Gene3D" id="2.60.40.150">
    <property type="entry name" value="C2 domain"/>
    <property type="match status" value="1"/>
</dbReference>
<reference evidence="12" key="1">
    <citation type="submission" date="2025-08" db="UniProtKB">
        <authorList>
            <consortium name="Ensembl"/>
        </authorList>
    </citation>
    <scope>IDENTIFICATION</scope>
</reference>
<dbReference type="Ensembl" id="ENSGEVT00005014699.1">
    <property type="protein sequence ID" value="ENSGEVP00005014018.1"/>
    <property type="gene ID" value="ENSGEVG00005009946.1"/>
</dbReference>
<evidence type="ECO:0000256" key="5">
    <source>
        <dbReference type="ARBA" id="ARBA00022723"/>
    </source>
</evidence>
<dbReference type="GO" id="GO:0016042">
    <property type="term" value="P:lipid catabolic process"/>
    <property type="evidence" value="ECO:0007669"/>
    <property type="project" value="UniProtKB-KW"/>
</dbReference>
<keyword evidence="4" id="KW-0963">Cytoplasm</keyword>
<dbReference type="Pfam" id="PF00168">
    <property type="entry name" value="C2"/>
    <property type="match status" value="1"/>
</dbReference>
<feature type="transmembrane region" description="Helical" evidence="10">
    <location>
        <begin position="184"/>
        <end position="208"/>
    </location>
</feature>
<dbReference type="FunFam" id="2.60.40.150:FF:000030">
    <property type="entry name" value="Phospholipase A2"/>
    <property type="match status" value="1"/>
</dbReference>
<dbReference type="InterPro" id="IPR000008">
    <property type="entry name" value="C2_dom"/>
</dbReference>
<evidence type="ECO:0000256" key="2">
    <source>
        <dbReference type="ARBA" id="ARBA00007923"/>
    </source>
</evidence>
<sequence>EIYLLWTPVWVVPLHSLILIFACLWKREKHPYYNLTVKVLRARNIQGTDLLSKADCFVKLRLPTASSITYQTQVVDNSSNPEWNETFQYRIHSAVKNVLELSLFDEDVLINDELTSIVFDVGGIKPGQPLKRTFKLNPEVGNIHPVTKYLYRSVQYSHTEVHTGRNLSTFALQALGVGQGGARVFFFLVWPASAGGFFWFVCFCFSQAVQRSGVGAGGLGGVAFGGVGGAAFGGGGGLGQRSVWGAGFWVARRSGVLGGTVFGGAGSLGCAVWCLGGQGAWVALRSFFYLGWQKVRAGPAKGPLLFCTLPFLAGILNVISLAMHSSFFRLYILCGPATVEYDTVARLSRSDIYSLSTSITHAQYLLFSFPPID</sequence>
<evidence type="ECO:0000256" key="10">
    <source>
        <dbReference type="SAM" id="Phobius"/>
    </source>
</evidence>
<feature type="transmembrane region" description="Helical" evidence="10">
    <location>
        <begin position="214"/>
        <end position="235"/>
    </location>
</feature>
<accession>A0A8C4Y269</accession>
<dbReference type="PROSITE" id="PS50004">
    <property type="entry name" value="C2"/>
    <property type="match status" value="1"/>
</dbReference>
<dbReference type="EC" id="3.1.1.4" evidence="3"/>
<dbReference type="AlphaFoldDB" id="A0A8C4Y269"/>
<evidence type="ECO:0000256" key="6">
    <source>
        <dbReference type="ARBA" id="ARBA00022801"/>
    </source>
</evidence>
<keyword evidence="7" id="KW-0106">Calcium</keyword>
<comment type="subcellular location">
    <subcellularLocation>
        <location evidence="1">Cytoplasm</location>
    </subcellularLocation>
</comment>
<organism evidence="12 13">
    <name type="scientific">Gopherus evgoodei</name>
    <name type="common">Goodes thornscrub tortoise</name>
    <dbReference type="NCBI Taxonomy" id="1825980"/>
    <lineage>
        <taxon>Eukaryota</taxon>
        <taxon>Metazoa</taxon>
        <taxon>Chordata</taxon>
        <taxon>Craniata</taxon>
        <taxon>Vertebrata</taxon>
        <taxon>Euteleostomi</taxon>
        <taxon>Archelosauria</taxon>
        <taxon>Testudinata</taxon>
        <taxon>Testudines</taxon>
        <taxon>Cryptodira</taxon>
        <taxon>Durocryptodira</taxon>
        <taxon>Testudinoidea</taxon>
        <taxon>Testudinidae</taxon>
        <taxon>Gopherus</taxon>
    </lineage>
</organism>
<keyword evidence="10" id="KW-0812">Transmembrane</keyword>
<keyword evidence="6" id="KW-0378">Hydrolase</keyword>
<keyword evidence="13" id="KW-1185">Reference proteome</keyword>